<evidence type="ECO:0000256" key="13">
    <source>
        <dbReference type="SAM" id="MobiDB-lite"/>
    </source>
</evidence>
<dbReference type="CDD" id="cd01335">
    <property type="entry name" value="Radical_SAM"/>
    <property type="match status" value="1"/>
</dbReference>
<feature type="binding site" evidence="12">
    <location>
        <position position="193"/>
    </location>
    <ligand>
        <name>GTP</name>
        <dbReference type="ChEBI" id="CHEBI:37565"/>
    </ligand>
</feature>
<feature type="binding site" evidence="12">
    <location>
        <position position="296"/>
    </location>
    <ligand>
        <name>[4Fe-4S] cluster</name>
        <dbReference type="ChEBI" id="CHEBI:49883"/>
        <label>2</label>
        <note>4Fe-4S-substrate</note>
    </ligand>
</feature>
<dbReference type="InterPro" id="IPR010505">
    <property type="entry name" value="MoaA_twitch"/>
</dbReference>
<evidence type="ECO:0000256" key="9">
    <source>
        <dbReference type="ARBA" id="ARBA00023150"/>
    </source>
</evidence>
<dbReference type="SFLD" id="SFLDS00029">
    <property type="entry name" value="Radical_SAM"/>
    <property type="match status" value="1"/>
</dbReference>
<dbReference type="InterPro" id="IPR013483">
    <property type="entry name" value="MoaA"/>
</dbReference>
<dbReference type="GO" id="GO:0051539">
    <property type="term" value="F:4 iron, 4 sulfur cluster binding"/>
    <property type="evidence" value="ECO:0007669"/>
    <property type="project" value="UniProtKB-UniRule"/>
</dbReference>
<feature type="domain" description="Radical SAM core" evidence="14">
    <location>
        <begin position="41"/>
        <end position="257"/>
    </location>
</feature>
<comment type="similarity">
    <text evidence="12">Belongs to the radical SAM superfamily. MoaA family.</text>
</comment>
<feature type="binding site" evidence="12">
    <location>
        <position position="156"/>
    </location>
    <ligand>
        <name>S-adenosyl-L-methionine</name>
        <dbReference type="ChEBI" id="CHEBI:59789"/>
    </ligand>
</feature>
<keyword evidence="2 12" id="KW-0004">4Fe-4S</keyword>
<feature type="binding site" evidence="12">
    <location>
        <position position="132"/>
    </location>
    <ligand>
        <name>GTP</name>
        <dbReference type="ChEBI" id="CHEBI:37565"/>
    </ligand>
</feature>
<feature type="binding site" evidence="12">
    <location>
        <position position="299"/>
    </location>
    <ligand>
        <name>[4Fe-4S] cluster</name>
        <dbReference type="ChEBI" id="CHEBI:49883"/>
        <label>2</label>
        <note>4Fe-4S-substrate</note>
    </ligand>
</feature>
<proteinExistence type="inferred from homology"/>
<evidence type="ECO:0000256" key="10">
    <source>
        <dbReference type="ARBA" id="ARBA00023239"/>
    </source>
</evidence>
<feature type="binding site" evidence="12">
    <location>
        <position position="63"/>
    </location>
    <ligand>
        <name>S-adenosyl-L-methionine</name>
        <dbReference type="ChEBI" id="CHEBI:59789"/>
    </ligand>
</feature>
<reference evidence="15 16" key="1">
    <citation type="journal article" date="2013" name="Mar. Genomics">
        <title>Expression of sulfatases in Rhodopirellula baltica and the diversity of sulfatases in the genus Rhodopirellula.</title>
        <authorList>
            <person name="Wegner C.E."/>
            <person name="Richter-Heitmann T."/>
            <person name="Klindworth A."/>
            <person name="Klockow C."/>
            <person name="Richter M."/>
            <person name="Achstetter T."/>
            <person name="Glockner F.O."/>
            <person name="Harder J."/>
        </authorList>
    </citation>
    <scope>NUCLEOTIDE SEQUENCE [LARGE SCALE GENOMIC DNA]</scope>
    <source>
        <strain evidence="15 16">SM1</strain>
    </source>
</reference>
<dbReference type="InterPro" id="IPR013785">
    <property type="entry name" value="Aldolase_TIM"/>
</dbReference>
<dbReference type="UniPathway" id="UPA00344"/>
<comment type="function">
    <text evidence="12">Catalyzes the cyclization of GTP to (8S)-3',8-cyclo-7,8-dihydroguanosine 5'-triphosphate.</text>
</comment>
<feature type="region of interest" description="Disordered" evidence="13">
    <location>
        <begin position="350"/>
        <end position="369"/>
    </location>
</feature>
<dbReference type="GO" id="GO:0046872">
    <property type="term" value="F:metal ion binding"/>
    <property type="evidence" value="ECO:0007669"/>
    <property type="project" value="UniProtKB-KW"/>
</dbReference>
<evidence type="ECO:0000256" key="7">
    <source>
        <dbReference type="ARBA" id="ARBA00023014"/>
    </source>
</evidence>
<protein>
    <recommendedName>
        <fullName evidence="1 12">GTP 3',8-cyclase</fullName>
        <ecNumber evidence="1 12">4.1.99.22</ecNumber>
    </recommendedName>
    <alternativeName>
        <fullName evidence="12">Molybdenum cofactor biosynthesis protein A</fullName>
    </alternativeName>
</protein>
<feature type="binding site" evidence="12">
    <location>
        <position position="61"/>
    </location>
    <ligand>
        <name>[4Fe-4S] cluster</name>
        <dbReference type="ChEBI" id="CHEBI:49883"/>
        <label>1</label>
        <note>4Fe-4S-S-AdoMet</note>
    </ligand>
</feature>
<keyword evidence="5 12" id="KW-0547">Nucleotide-binding</keyword>
<feature type="binding site" evidence="12">
    <location>
        <position position="313"/>
    </location>
    <ligand>
        <name>[4Fe-4S] cluster</name>
        <dbReference type="ChEBI" id="CHEBI:49883"/>
        <label>2</label>
        <note>4Fe-4S-substrate</note>
    </ligand>
</feature>
<keyword evidence="16" id="KW-1185">Reference proteome</keyword>
<dbReference type="NCBIfam" id="TIGR02666">
    <property type="entry name" value="moaA"/>
    <property type="match status" value="1"/>
</dbReference>
<dbReference type="InterPro" id="IPR058240">
    <property type="entry name" value="rSAM_sf"/>
</dbReference>
<comment type="caution">
    <text evidence="15">The sequence shown here is derived from an EMBL/GenBank/DDBJ whole genome shotgun (WGS) entry which is preliminary data.</text>
</comment>
<evidence type="ECO:0000256" key="11">
    <source>
        <dbReference type="ARBA" id="ARBA00048697"/>
    </source>
</evidence>
<feature type="binding site" evidence="12">
    <location>
        <position position="64"/>
    </location>
    <ligand>
        <name>[4Fe-4S] cluster</name>
        <dbReference type="ChEBI" id="CHEBI:49883"/>
        <label>1</label>
        <note>4Fe-4S-S-AdoMet</note>
    </ligand>
</feature>
<dbReference type="HAMAP" id="MF_01225_B">
    <property type="entry name" value="MoaA_B"/>
    <property type="match status" value="1"/>
</dbReference>
<evidence type="ECO:0000256" key="2">
    <source>
        <dbReference type="ARBA" id="ARBA00022485"/>
    </source>
</evidence>
<evidence type="ECO:0000256" key="4">
    <source>
        <dbReference type="ARBA" id="ARBA00022723"/>
    </source>
</evidence>
<dbReference type="SUPFAM" id="SSF102114">
    <property type="entry name" value="Radical SAM enzymes"/>
    <property type="match status" value="1"/>
</dbReference>
<evidence type="ECO:0000256" key="5">
    <source>
        <dbReference type="ARBA" id="ARBA00022741"/>
    </source>
</evidence>
<dbReference type="SFLD" id="SFLDG01386">
    <property type="entry name" value="main_SPASM_domain-containing"/>
    <property type="match status" value="1"/>
</dbReference>
<evidence type="ECO:0000256" key="6">
    <source>
        <dbReference type="ARBA" id="ARBA00023004"/>
    </source>
</evidence>
<dbReference type="EMBL" id="ANOG01000937">
    <property type="protein sequence ID" value="EMI16595.1"/>
    <property type="molecule type" value="Genomic_DNA"/>
</dbReference>
<dbReference type="SFLD" id="SFLDG01067">
    <property type="entry name" value="SPASM/twitch_domain_containing"/>
    <property type="match status" value="1"/>
</dbReference>
<dbReference type="Proteomes" id="UP000011991">
    <property type="component" value="Unassembled WGS sequence"/>
</dbReference>
<evidence type="ECO:0000313" key="16">
    <source>
        <dbReference type="Proteomes" id="UP000011991"/>
    </source>
</evidence>
<evidence type="ECO:0000313" key="15">
    <source>
        <dbReference type="EMBL" id="EMI16595.1"/>
    </source>
</evidence>
<keyword evidence="9 12" id="KW-0501">Molybdenum cofactor biosynthesis</keyword>
<evidence type="ECO:0000256" key="1">
    <source>
        <dbReference type="ARBA" id="ARBA00012167"/>
    </source>
</evidence>
<dbReference type="InterPro" id="IPR007197">
    <property type="entry name" value="rSAM"/>
</dbReference>
<dbReference type="Pfam" id="PF06463">
    <property type="entry name" value="Mob_synth_C"/>
    <property type="match status" value="1"/>
</dbReference>
<comment type="pathway">
    <text evidence="12">Cofactor biosynthesis; molybdopterin biosynthesis.</text>
</comment>
<comment type="subunit">
    <text evidence="12">Monomer and homodimer.</text>
</comment>
<dbReference type="PATRIC" id="fig|1265738.3.peg.6465"/>
<dbReference type="InterPro" id="IPR000385">
    <property type="entry name" value="MoaA_NifB_PqqE_Fe-S-bd_CS"/>
</dbReference>
<organism evidence="15 16">
    <name type="scientific">Rhodopirellula maiorica SM1</name>
    <dbReference type="NCBI Taxonomy" id="1265738"/>
    <lineage>
        <taxon>Bacteria</taxon>
        <taxon>Pseudomonadati</taxon>
        <taxon>Planctomycetota</taxon>
        <taxon>Planctomycetia</taxon>
        <taxon>Pirellulales</taxon>
        <taxon>Pirellulaceae</taxon>
        <taxon>Novipirellula</taxon>
    </lineage>
</organism>
<dbReference type="Gene3D" id="3.20.20.70">
    <property type="entry name" value="Aldolase class I"/>
    <property type="match status" value="1"/>
</dbReference>
<keyword evidence="6 12" id="KW-0408">Iron</keyword>
<feature type="binding site" evidence="12">
    <location>
        <position position="101"/>
    </location>
    <ligand>
        <name>GTP</name>
        <dbReference type="ChEBI" id="CHEBI:37565"/>
    </ligand>
</feature>
<dbReference type="GO" id="GO:0061798">
    <property type="term" value="F:GTP 3',8'-cyclase activity"/>
    <property type="evidence" value="ECO:0007669"/>
    <property type="project" value="UniProtKB-UniRule"/>
</dbReference>
<dbReference type="InterPro" id="IPR040064">
    <property type="entry name" value="MoaA-like"/>
</dbReference>
<dbReference type="PROSITE" id="PS01305">
    <property type="entry name" value="MOAA_NIFB_PQQE"/>
    <property type="match status" value="1"/>
</dbReference>
<dbReference type="Pfam" id="PF04055">
    <property type="entry name" value="Radical_SAM"/>
    <property type="match status" value="1"/>
</dbReference>
<evidence type="ECO:0000259" key="14">
    <source>
        <dbReference type="PROSITE" id="PS51918"/>
    </source>
</evidence>
<sequence>MTLSAAVSAVCCNSPRIPGKTMNHDSTSAKLLPPDRPLMDSLGRVHTSVRLSVTDRCNLRCTYCMPEIDATFMARDHLLTFEELHRLTELLVTRCGINDVRLTGGEPLVRRELDCFVAMLSKIAGLTDLSLTTNGILLPAQAEKLKAAGLKRLNISIDTLDREQFKKLARRDSLDETIAGIEAAIRCGFESIKLNAIAIKGITEHEFVSLIEFAAAKGVVIRFIEFMPLDFDRAWQRDSVLSGDRLLKLIEQHFGPLNEQPRQTPSQPAEQFRLPEGGRFAGAEIGIIRSVSQPFCQACNRLRITADGSIRNCLFARDESPIRDLIRSGASDDTLVQVIRDCVWQKKPSHGIDSDGFSPPPRAMYSIGG</sequence>
<name>M5RB38_9BACT</name>
<evidence type="ECO:0000256" key="3">
    <source>
        <dbReference type="ARBA" id="ARBA00022691"/>
    </source>
</evidence>
<dbReference type="GO" id="GO:0061799">
    <property type="term" value="F:cyclic pyranopterin monophosphate synthase activity"/>
    <property type="evidence" value="ECO:0007669"/>
    <property type="project" value="TreeGrafter"/>
</dbReference>
<keyword evidence="4 12" id="KW-0479">Metal-binding</keyword>
<dbReference type="PANTHER" id="PTHR22960:SF0">
    <property type="entry name" value="MOLYBDENUM COFACTOR BIOSYNTHESIS PROTEIN 1"/>
    <property type="match status" value="1"/>
</dbReference>
<keyword evidence="7 12" id="KW-0411">Iron-sulfur</keyword>
<feature type="binding site" evidence="12">
    <location>
        <position position="50"/>
    </location>
    <ligand>
        <name>GTP</name>
        <dbReference type="ChEBI" id="CHEBI:37565"/>
    </ligand>
</feature>
<evidence type="ECO:0000256" key="8">
    <source>
        <dbReference type="ARBA" id="ARBA00023134"/>
    </source>
</evidence>
<dbReference type="PANTHER" id="PTHR22960">
    <property type="entry name" value="MOLYBDOPTERIN COFACTOR SYNTHESIS PROTEIN A"/>
    <property type="match status" value="1"/>
</dbReference>
<evidence type="ECO:0000256" key="12">
    <source>
        <dbReference type="HAMAP-Rule" id="MF_01225"/>
    </source>
</evidence>
<dbReference type="CDD" id="cd21117">
    <property type="entry name" value="Twitch_MoaA"/>
    <property type="match status" value="1"/>
</dbReference>
<keyword evidence="3 12" id="KW-0949">S-adenosyl-L-methionine</keyword>
<keyword evidence="8 12" id="KW-0342">GTP-binding</keyword>
<dbReference type="PROSITE" id="PS51918">
    <property type="entry name" value="RADICAL_SAM"/>
    <property type="match status" value="1"/>
</dbReference>
<dbReference type="GO" id="GO:0005525">
    <property type="term" value="F:GTP binding"/>
    <property type="evidence" value="ECO:0007669"/>
    <property type="project" value="UniProtKB-UniRule"/>
</dbReference>
<dbReference type="GO" id="GO:0006777">
    <property type="term" value="P:Mo-molybdopterin cofactor biosynthetic process"/>
    <property type="evidence" value="ECO:0007669"/>
    <property type="project" value="UniProtKB-UniRule"/>
</dbReference>
<accession>M5RB38</accession>
<feature type="binding site" evidence="12">
    <location>
        <position position="57"/>
    </location>
    <ligand>
        <name>[4Fe-4S] cluster</name>
        <dbReference type="ChEBI" id="CHEBI:49883"/>
        <label>1</label>
        <note>4Fe-4S-S-AdoMet</note>
    </ligand>
</feature>
<keyword evidence="10 12" id="KW-0456">Lyase</keyword>
<dbReference type="EC" id="4.1.99.22" evidence="1 12"/>
<feature type="binding site" evidence="12">
    <location>
        <position position="105"/>
    </location>
    <ligand>
        <name>S-adenosyl-L-methionine</name>
        <dbReference type="ChEBI" id="CHEBI:59789"/>
    </ligand>
</feature>
<dbReference type="InterPro" id="IPR050105">
    <property type="entry name" value="MoCo_biosynth_MoaA/MoaC"/>
</dbReference>
<dbReference type="AlphaFoldDB" id="M5RB38"/>
<comment type="catalytic activity">
    <reaction evidence="11 12">
        <text>GTP + AH2 + S-adenosyl-L-methionine = (8S)-3',8-cyclo-7,8-dihydroguanosine 5'-triphosphate + 5'-deoxyadenosine + L-methionine + A + H(+)</text>
        <dbReference type="Rhea" id="RHEA:49576"/>
        <dbReference type="ChEBI" id="CHEBI:13193"/>
        <dbReference type="ChEBI" id="CHEBI:15378"/>
        <dbReference type="ChEBI" id="CHEBI:17319"/>
        <dbReference type="ChEBI" id="CHEBI:17499"/>
        <dbReference type="ChEBI" id="CHEBI:37565"/>
        <dbReference type="ChEBI" id="CHEBI:57844"/>
        <dbReference type="ChEBI" id="CHEBI:59789"/>
        <dbReference type="ChEBI" id="CHEBI:131766"/>
        <dbReference type="EC" id="4.1.99.22"/>
    </reaction>
</comment>
<gene>
    <name evidence="12" type="primary">moaA</name>
    <name evidence="15" type="ORF">RMSM_06481</name>
</gene>
<feature type="binding site" evidence="12">
    <location>
        <position position="227"/>
    </location>
    <ligand>
        <name>S-adenosyl-L-methionine</name>
        <dbReference type="ChEBI" id="CHEBI:59789"/>
    </ligand>
</feature>
<dbReference type="InterPro" id="IPR006638">
    <property type="entry name" value="Elp3/MiaA/NifB-like_rSAM"/>
</dbReference>
<feature type="binding site" evidence="12">
    <location>
        <begin position="301"/>
        <end position="303"/>
    </location>
    <ligand>
        <name>GTP</name>
        <dbReference type="ChEBI" id="CHEBI:37565"/>
    </ligand>
</feature>
<comment type="cofactor">
    <cofactor evidence="12">
        <name>[4Fe-4S] cluster</name>
        <dbReference type="ChEBI" id="CHEBI:49883"/>
    </cofactor>
    <text evidence="12">Binds 2 [4Fe-4S] clusters. Binds 1 [4Fe-4S] cluster coordinated with 3 cysteines and an exchangeable S-adenosyl-L-methionine and 1 [4Fe-4S] cluster coordinated with 3 cysteines and the GTP-derived substrate.</text>
</comment>
<dbReference type="GO" id="GO:1904047">
    <property type="term" value="F:S-adenosyl-L-methionine binding"/>
    <property type="evidence" value="ECO:0007669"/>
    <property type="project" value="UniProtKB-UniRule"/>
</dbReference>
<dbReference type="SMART" id="SM00729">
    <property type="entry name" value="Elp3"/>
    <property type="match status" value="1"/>
</dbReference>
<dbReference type="SFLD" id="SFLDG01383">
    <property type="entry name" value="cyclic_pyranopterin_phosphate"/>
    <property type="match status" value="1"/>
</dbReference>